<name>A0A182FTQ7_ANOAL</name>
<organism evidence="13 14">
    <name type="scientific">Anopheles albimanus</name>
    <name type="common">New world malaria mosquito</name>
    <dbReference type="NCBI Taxonomy" id="7167"/>
    <lineage>
        <taxon>Eukaryota</taxon>
        <taxon>Metazoa</taxon>
        <taxon>Ecdysozoa</taxon>
        <taxon>Arthropoda</taxon>
        <taxon>Hexapoda</taxon>
        <taxon>Insecta</taxon>
        <taxon>Pterygota</taxon>
        <taxon>Neoptera</taxon>
        <taxon>Endopterygota</taxon>
        <taxon>Diptera</taxon>
        <taxon>Nematocera</taxon>
        <taxon>Culicoidea</taxon>
        <taxon>Culicidae</taxon>
        <taxon>Anophelinae</taxon>
        <taxon>Anopheles</taxon>
    </lineage>
</organism>
<feature type="region of interest" description="Disordered" evidence="11">
    <location>
        <begin position="1"/>
        <end position="148"/>
    </location>
</feature>
<evidence type="ECO:0000256" key="4">
    <source>
        <dbReference type="ARBA" id="ARBA00022692"/>
    </source>
</evidence>
<keyword evidence="7" id="KW-0969">Cilium</keyword>
<evidence type="ECO:0000256" key="1">
    <source>
        <dbReference type="ARBA" id="ARBA00004138"/>
    </source>
</evidence>
<dbReference type="KEGG" id="aali:118463869"/>
<evidence type="ECO:0000256" key="10">
    <source>
        <dbReference type="ARBA" id="ARBA00025631"/>
    </source>
</evidence>
<dbReference type="PANTHER" id="PTHR28388">
    <property type="entry name" value="TRANSMEMBRANE PROTEIN 237"/>
    <property type="match status" value="1"/>
</dbReference>
<evidence type="ECO:0000256" key="7">
    <source>
        <dbReference type="ARBA" id="ARBA00023069"/>
    </source>
</evidence>
<evidence type="ECO:0000256" key="12">
    <source>
        <dbReference type="SAM" id="Phobius"/>
    </source>
</evidence>
<dbReference type="AlphaFoldDB" id="A0A182FTQ7"/>
<dbReference type="InterPro" id="IPR029409">
    <property type="entry name" value="TMEM237"/>
</dbReference>
<feature type="transmembrane region" description="Helical" evidence="12">
    <location>
        <begin position="435"/>
        <end position="453"/>
    </location>
</feature>
<feature type="compositionally biased region" description="Low complexity" evidence="11">
    <location>
        <begin position="81"/>
        <end position="103"/>
    </location>
</feature>
<feature type="compositionally biased region" description="Basic residues" evidence="11">
    <location>
        <begin position="279"/>
        <end position="292"/>
    </location>
</feature>
<reference evidence="13 14" key="1">
    <citation type="journal article" date="2017" name="G3 (Bethesda)">
        <title>The Physical Genome Mapping of Anopheles albimanus Corrected Scaffold Misassemblies and Identified Interarm Rearrangements in Genus Anopheles.</title>
        <authorList>
            <person name="Artemov G.N."/>
            <person name="Peery A.N."/>
            <person name="Jiang X."/>
            <person name="Tu Z."/>
            <person name="Stegniy V.N."/>
            <person name="Sharakhova M.V."/>
            <person name="Sharakhov I.V."/>
        </authorList>
    </citation>
    <scope>NUCLEOTIDE SEQUENCE [LARGE SCALE GENOMIC DNA]</scope>
    <source>
        <strain evidence="13 14">ALBI9_A</strain>
    </source>
</reference>
<evidence type="ECO:0000313" key="14">
    <source>
        <dbReference type="Proteomes" id="UP000069272"/>
    </source>
</evidence>
<sequence>MESAARVHQPSSKASTGRTHRSSRSSRRSATPQRLEQLEQSEIRGEPGAADQTAAAEPEGTKNRSSSTVIRVVRRPDTPENNNSGGSTTTNASSASATTSLANYQHGGTARTRRRRQEGESHTPTSGSPSVAVPAELSARGSVEEPTVEGAVEVVAVDLESGVATLETVPGGPGDEKIQKGILGYMDRQLKVQSLSDPQKSPAQRSTRSRSSLEKSPRRKRSKSESRRRRERKMLAAGEMEVRQANETLMRYLKQCSDFNDASLSGDLEIPEHLEDRRVHRKTKSQRERKAHQLQPSDHRASGTRSSHADDLLSYHGEIYNPFTPVVSPTTEGAPTRIDKMYIQTASGYRPVDNTYSYHKTTAMIAGGDPESNSNTISTAVHLSCAVQRVWHLLSTICHGLLGGLAFGHLLLICTTKPYDWMEASIRHYSSFAEVYANTFYCLAIVCMVSIFDRVDIAHGVDSTISFRSVFVIMIYVMTIILSLSAGSMDERLYLTPTLNVTVWEEELETNKVLSIWNALSIARSVGAIFGWLVVGFLPNQDNLYDQLLEMEKYQLQ</sequence>
<reference evidence="13" key="2">
    <citation type="submission" date="2022-08" db="UniProtKB">
        <authorList>
            <consortium name="EnsemblMetazoa"/>
        </authorList>
    </citation>
    <scope>IDENTIFICATION</scope>
    <source>
        <strain evidence="13">STECLA/ALBI9_A</strain>
    </source>
</reference>
<evidence type="ECO:0000256" key="8">
    <source>
        <dbReference type="ARBA" id="ARBA00023136"/>
    </source>
</evidence>
<evidence type="ECO:0000256" key="6">
    <source>
        <dbReference type="ARBA" id="ARBA00022989"/>
    </source>
</evidence>
<dbReference type="GO" id="GO:0016020">
    <property type="term" value="C:membrane"/>
    <property type="evidence" value="ECO:0007669"/>
    <property type="project" value="UniProtKB-SubCell"/>
</dbReference>
<keyword evidence="5" id="KW-0970">Cilium biogenesis/degradation</keyword>
<dbReference type="OrthoDB" id="550113at2759"/>
<feature type="region of interest" description="Disordered" evidence="11">
    <location>
        <begin position="273"/>
        <end position="308"/>
    </location>
</feature>
<feature type="compositionally biased region" description="Basic residues" evidence="11">
    <location>
        <begin position="217"/>
        <end position="232"/>
    </location>
</feature>
<dbReference type="RefSeq" id="XP_035786679.1">
    <property type="nucleotide sequence ID" value="XM_035930786.1"/>
</dbReference>
<feature type="transmembrane region" description="Helical" evidence="12">
    <location>
        <begin position="465"/>
        <end position="484"/>
    </location>
</feature>
<feature type="compositionally biased region" description="Polar residues" evidence="11">
    <location>
        <begin position="30"/>
        <end position="40"/>
    </location>
</feature>
<evidence type="ECO:0000256" key="5">
    <source>
        <dbReference type="ARBA" id="ARBA00022794"/>
    </source>
</evidence>
<feature type="transmembrane region" description="Helical" evidence="12">
    <location>
        <begin position="390"/>
        <end position="414"/>
    </location>
</feature>
<dbReference type="GeneID" id="118463869"/>
<evidence type="ECO:0000256" key="11">
    <source>
        <dbReference type="SAM" id="MobiDB-lite"/>
    </source>
</evidence>
<keyword evidence="14" id="KW-1185">Reference proteome</keyword>
<keyword evidence="4 12" id="KW-0812">Transmembrane</keyword>
<feature type="compositionally biased region" description="Basic and acidic residues" evidence="11">
    <location>
        <begin position="297"/>
        <end position="308"/>
    </location>
</feature>
<evidence type="ECO:0000313" key="13">
    <source>
        <dbReference type="EnsemblMetazoa" id="AALB009941-PA"/>
    </source>
</evidence>
<evidence type="ECO:0000256" key="3">
    <source>
        <dbReference type="ARBA" id="ARBA00008783"/>
    </source>
</evidence>
<keyword evidence="9" id="KW-0966">Cell projection</keyword>
<dbReference type="GO" id="GO:0060271">
    <property type="term" value="P:cilium assembly"/>
    <property type="evidence" value="ECO:0007669"/>
    <property type="project" value="TreeGrafter"/>
</dbReference>
<dbReference type="GO" id="GO:0035869">
    <property type="term" value="C:ciliary transition zone"/>
    <property type="evidence" value="ECO:0007669"/>
    <property type="project" value="TreeGrafter"/>
</dbReference>
<comment type="similarity">
    <text evidence="3">Belongs to the TMEM237 family.</text>
</comment>
<feature type="compositionally biased region" description="Polar residues" evidence="11">
    <location>
        <begin position="193"/>
        <end position="206"/>
    </location>
</feature>
<feature type="region of interest" description="Disordered" evidence="11">
    <location>
        <begin position="193"/>
        <end position="240"/>
    </location>
</feature>
<dbReference type="PANTHER" id="PTHR28388:SF1">
    <property type="entry name" value="TRANSMEMBRANE PROTEIN 237"/>
    <property type="match status" value="1"/>
</dbReference>
<comment type="subcellular location">
    <subcellularLocation>
        <location evidence="1">Cell projection</location>
        <location evidence="1">Cilium</location>
    </subcellularLocation>
    <subcellularLocation>
        <location evidence="2">Membrane</location>
        <topology evidence="2">Multi-pass membrane protein</topology>
    </subcellularLocation>
</comment>
<evidence type="ECO:0000256" key="9">
    <source>
        <dbReference type="ARBA" id="ARBA00023273"/>
    </source>
</evidence>
<evidence type="ECO:0000256" key="2">
    <source>
        <dbReference type="ARBA" id="ARBA00004141"/>
    </source>
</evidence>
<dbReference type="Proteomes" id="UP000069272">
    <property type="component" value="Chromosome 3R"/>
</dbReference>
<comment type="function">
    <text evidence="10">Component of the transition zone in primary cilia. Required for ciliogenesis.</text>
</comment>
<dbReference type="VEuPathDB" id="VectorBase:AALB20_035960"/>
<proteinExistence type="inferred from homology"/>
<feature type="compositionally biased region" description="Basic residues" evidence="11">
    <location>
        <begin position="18"/>
        <end position="27"/>
    </location>
</feature>
<dbReference type="Pfam" id="PF15383">
    <property type="entry name" value="TMEM237"/>
    <property type="match status" value="1"/>
</dbReference>
<keyword evidence="6 12" id="KW-1133">Transmembrane helix</keyword>
<accession>A0A182FTQ7</accession>
<protein>
    <submittedName>
        <fullName evidence="13">Uncharacterized protein</fullName>
    </submittedName>
</protein>
<dbReference type="STRING" id="7167.A0A182FTQ7"/>
<keyword evidence="8 12" id="KW-0472">Membrane</keyword>
<dbReference type="EnsemblMetazoa" id="AALB009941-RA">
    <property type="protein sequence ID" value="AALB009941-PA"/>
    <property type="gene ID" value="AALB009941"/>
</dbReference>
<dbReference type="VEuPathDB" id="VectorBase:AALB009941"/>